<proteinExistence type="predicted"/>
<dbReference type="EMBL" id="MN740759">
    <property type="protein sequence ID" value="QHS81628.1"/>
    <property type="molecule type" value="Genomic_DNA"/>
</dbReference>
<protein>
    <submittedName>
        <fullName evidence="1">Uncharacterized protein</fullName>
    </submittedName>
</protein>
<name>A0A6C0APE2_9ZZZZ</name>
<accession>A0A6C0APE2</accession>
<reference evidence="1" key="1">
    <citation type="journal article" date="2020" name="Nature">
        <title>Giant virus diversity and host interactions through global metagenomics.</title>
        <authorList>
            <person name="Schulz F."/>
            <person name="Roux S."/>
            <person name="Paez-Espino D."/>
            <person name="Jungbluth S."/>
            <person name="Walsh D.A."/>
            <person name="Denef V.J."/>
            <person name="McMahon K.D."/>
            <person name="Konstantinidis K.T."/>
            <person name="Eloe-Fadrosh E.A."/>
            <person name="Kyrpides N.C."/>
            <person name="Woyke T."/>
        </authorList>
    </citation>
    <scope>NUCLEOTIDE SEQUENCE</scope>
    <source>
        <strain evidence="1">GVMAG-S-1101164-72</strain>
    </source>
</reference>
<dbReference type="AlphaFoldDB" id="A0A6C0APE2"/>
<organism evidence="1">
    <name type="scientific">viral metagenome</name>
    <dbReference type="NCBI Taxonomy" id="1070528"/>
    <lineage>
        <taxon>unclassified sequences</taxon>
        <taxon>metagenomes</taxon>
        <taxon>organismal metagenomes</taxon>
    </lineage>
</organism>
<sequence length="182" mass="20730">MAFCGPTPILYNPLSPPSPTCTTLLYPSTSPFVVGPPPDPSFFNINGIYALRFIEPYYVTFNSLKSYIQSSSVYTDISNLIQYPDPYSYQGAGTTVKYMSQQQKQQYEDQLTLFRQVYAYNLAAYNNAAKNGTVPIYYRFLSSSQLQQYTASLSLVNKLYNVNEIFPYTCLFYLPFPPFCNP</sequence>
<evidence type="ECO:0000313" key="1">
    <source>
        <dbReference type="EMBL" id="QHS81628.1"/>
    </source>
</evidence>